<proteinExistence type="predicted"/>
<feature type="compositionally biased region" description="Basic and acidic residues" evidence="2">
    <location>
        <begin position="191"/>
        <end position="200"/>
    </location>
</feature>
<dbReference type="PROSITE" id="PS50835">
    <property type="entry name" value="IG_LIKE"/>
    <property type="match status" value="2"/>
</dbReference>
<dbReference type="InterPro" id="IPR050380">
    <property type="entry name" value="Immune_Resp_Modulators"/>
</dbReference>
<reference evidence="4" key="2">
    <citation type="submission" date="2014-03" db="EMBL/GenBank/DDBJ databases">
        <authorList>
            <person name="Genoscope - CEA"/>
        </authorList>
    </citation>
    <scope>NUCLEOTIDE SEQUENCE</scope>
</reference>
<dbReference type="InterPro" id="IPR036179">
    <property type="entry name" value="Ig-like_dom_sf"/>
</dbReference>
<feature type="domain" description="Ig-like" evidence="3">
    <location>
        <begin position="95"/>
        <end position="188"/>
    </location>
</feature>
<dbReference type="Gene3D" id="2.60.40.10">
    <property type="entry name" value="Immunoglobulins"/>
    <property type="match status" value="2"/>
</dbReference>
<sequence>SPVRSRQAQGPRNSCVLGGFNPQIKWLSGSEERSAAAYERRMGEDGYVALTSYITVTQQDWNQGMVFTCEVIDTDLQKTTRKSTSLCTAFPSSTPDLHLETPRFRTVMTQTEVTATCVVHSTYDAKVSWLLDGKDPTSRTQVNQASRTTQSVSSNLTLPSSQWKTLNTITCRAEHRCFNPTQKTSNVEGPAVEHHSHSADQEVSPRVIEGRQCCAGVCHHTTLLL</sequence>
<name>A0A060ZQD7_ONCMY</name>
<evidence type="ECO:0000313" key="5">
    <source>
        <dbReference type="Proteomes" id="UP000193380"/>
    </source>
</evidence>
<organism evidence="4 5">
    <name type="scientific">Oncorhynchus mykiss</name>
    <name type="common">Rainbow trout</name>
    <name type="synonym">Salmo gairdneri</name>
    <dbReference type="NCBI Taxonomy" id="8022"/>
    <lineage>
        <taxon>Eukaryota</taxon>
        <taxon>Metazoa</taxon>
        <taxon>Chordata</taxon>
        <taxon>Craniata</taxon>
        <taxon>Vertebrata</taxon>
        <taxon>Euteleostomi</taxon>
        <taxon>Actinopterygii</taxon>
        <taxon>Neopterygii</taxon>
        <taxon>Teleostei</taxon>
        <taxon>Protacanthopterygii</taxon>
        <taxon>Salmoniformes</taxon>
        <taxon>Salmonidae</taxon>
        <taxon>Salmoninae</taxon>
        <taxon>Oncorhynchus</taxon>
    </lineage>
</organism>
<dbReference type="SMART" id="SM00407">
    <property type="entry name" value="IGc1"/>
    <property type="match status" value="2"/>
</dbReference>
<dbReference type="PANTHER" id="PTHR23411">
    <property type="entry name" value="TAPASIN"/>
    <property type="match status" value="1"/>
</dbReference>
<feature type="region of interest" description="Disordered" evidence="2">
    <location>
        <begin position="182"/>
        <end position="202"/>
    </location>
</feature>
<dbReference type="InterPro" id="IPR007110">
    <property type="entry name" value="Ig-like_dom"/>
</dbReference>
<dbReference type="InterPro" id="IPR013783">
    <property type="entry name" value="Ig-like_fold"/>
</dbReference>
<reference evidence="4" key="1">
    <citation type="journal article" date="2014" name="Nat. Commun.">
        <title>The rainbow trout genome provides novel insights into evolution after whole-genome duplication in vertebrates.</title>
        <authorList>
            <person name="Berthelot C."/>
            <person name="Brunet F."/>
            <person name="Chalopin D."/>
            <person name="Juanchich A."/>
            <person name="Bernard M."/>
            <person name="Noel B."/>
            <person name="Bento P."/>
            <person name="Da Silva C."/>
            <person name="Labadie K."/>
            <person name="Alberti A."/>
            <person name="Aury J.M."/>
            <person name="Louis A."/>
            <person name="Dehais P."/>
            <person name="Bardou P."/>
            <person name="Montfort J."/>
            <person name="Klopp C."/>
            <person name="Cabau C."/>
            <person name="Gaspin C."/>
            <person name="Thorgaard G.H."/>
            <person name="Boussaha M."/>
            <person name="Quillet E."/>
            <person name="Guyomard R."/>
            <person name="Galiana D."/>
            <person name="Bobe J."/>
            <person name="Volff J.N."/>
            <person name="Genet C."/>
            <person name="Wincker P."/>
            <person name="Jaillon O."/>
            <person name="Roest Crollius H."/>
            <person name="Guiguen Y."/>
        </authorList>
    </citation>
    <scope>NUCLEOTIDE SEQUENCE [LARGE SCALE GENOMIC DNA]</scope>
</reference>
<gene>
    <name evidence="4" type="ORF">GSONMT00025204001</name>
</gene>
<dbReference type="STRING" id="8022.A0A060ZQD7"/>
<evidence type="ECO:0000259" key="3">
    <source>
        <dbReference type="PROSITE" id="PS50835"/>
    </source>
</evidence>
<feature type="non-terminal residue" evidence="4">
    <location>
        <position position="1"/>
    </location>
</feature>
<evidence type="ECO:0000313" key="4">
    <source>
        <dbReference type="EMBL" id="CDR08407.1"/>
    </source>
</evidence>
<dbReference type="Pfam" id="PF07654">
    <property type="entry name" value="C1-set"/>
    <property type="match status" value="2"/>
</dbReference>
<dbReference type="AlphaFoldDB" id="A0A060ZQD7"/>
<keyword evidence="1" id="KW-0393">Immunoglobulin domain</keyword>
<accession>A0A060ZQD7</accession>
<dbReference type="InterPro" id="IPR003597">
    <property type="entry name" value="Ig_C1-set"/>
</dbReference>
<dbReference type="Proteomes" id="UP000193380">
    <property type="component" value="Unassembled WGS sequence"/>
</dbReference>
<protein>
    <recommendedName>
        <fullName evidence="3">Ig-like domain-containing protein</fullName>
    </recommendedName>
</protein>
<dbReference type="EMBL" id="FR969870">
    <property type="protein sequence ID" value="CDR08407.1"/>
    <property type="molecule type" value="Genomic_DNA"/>
</dbReference>
<dbReference type="SUPFAM" id="SSF48726">
    <property type="entry name" value="Immunoglobulin"/>
    <property type="match status" value="2"/>
</dbReference>
<evidence type="ECO:0000256" key="2">
    <source>
        <dbReference type="SAM" id="MobiDB-lite"/>
    </source>
</evidence>
<dbReference type="PaxDb" id="8022-A0A060ZQD7"/>
<evidence type="ECO:0000256" key="1">
    <source>
        <dbReference type="ARBA" id="ARBA00023319"/>
    </source>
</evidence>
<feature type="domain" description="Ig-like" evidence="3">
    <location>
        <begin position="1"/>
        <end position="85"/>
    </location>
</feature>